<accession>A0A426UVD0</accession>
<evidence type="ECO:0000256" key="1">
    <source>
        <dbReference type="SAM" id="MobiDB-lite"/>
    </source>
</evidence>
<evidence type="ECO:0000313" key="4">
    <source>
        <dbReference type="Proteomes" id="UP000277256"/>
    </source>
</evidence>
<protein>
    <submittedName>
        <fullName evidence="3">Uncharacterized protein</fullName>
    </submittedName>
</protein>
<feature type="compositionally biased region" description="Basic and acidic residues" evidence="1">
    <location>
        <begin position="85"/>
        <end position="96"/>
    </location>
</feature>
<organism evidence="3 4">
    <name type="scientific">Glycomyces terrestris</name>
    <dbReference type="NCBI Taxonomy" id="2493553"/>
    <lineage>
        <taxon>Bacteria</taxon>
        <taxon>Bacillati</taxon>
        <taxon>Actinomycetota</taxon>
        <taxon>Actinomycetes</taxon>
        <taxon>Glycomycetales</taxon>
        <taxon>Glycomycetaceae</taxon>
        <taxon>Glycomyces</taxon>
    </lineage>
</organism>
<keyword evidence="2" id="KW-1133">Transmembrane helix</keyword>
<gene>
    <name evidence="3" type="ORF">EIW28_15450</name>
</gene>
<keyword evidence="2" id="KW-0472">Membrane</keyword>
<dbReference type="OrthoDB" id="9762169at2"/>
<feature type="region of interest" description="Disordered" evidence="1">
    <location>
        <begin position="68"/>
        <end position="120"/>
    </location>
</feature>
<feature type="transmembrane region" description="Helical" evidence="2">
    <location>
        <begin position="15"/>
        <end position="40"/>
    </location>
</feature>
<sequence length="234" mass="25710">MNADSSSVNWKKTGWLAGALAAVGGIVALLANLTTIAGWLGYGPEGEGASVAAQYVSDCEDDGYTREQCRASRDLDPSPEWTGKLYEEGGDTREPTGDPDPGGDGDGDGGTDPTEGPDPREVYVEECEEDGNPQIDCEFSWEYDPEGVWRGVLYTPYDAYIRECEAAGHTFDECDTSWQHDTSTEWTGQLAPGPTASEYDVYVQECQDYGGYTWEECDGSWYRDPNSYWTGQLY</sequence>
<dbReference type="Proteomes" id="UP000277256">
    <property type="component" value="Unassembled WGS sequence"/>
</dbReference>
<dbReference type="AlphaFoldDB" id="A0A426UVD0"/>
<dbReference type="EMBL" id="RSEB01000004">
    <property type="protein sequence ID" value="RRR98305.1"/>
    <property type="molecule type" value="Genomic_DNA"/>
</dbReference>
<keyword evidence="2" id="KW-0812">Transmembrane</keyword>
<name>A0A426UVD0_9ACTN</name>
<evidence type="ECO:0000256" key="2">
    <source>
        <dbReference type="SAM" id="Phobius"/>
    </source>
</evidence>
<evidence type="ECO:0000313" key="3">
    <source>
        <dbReference type="EMBL" id="RRR98305.1"/>
    </source>
</evidence>
<dbReference type="RefSeq" id="WP_125248614.1">
    <property type="nucleotide sequence ID" value="NZ_RSEB01000004.1"/>
</dbReference>
<keyword evidence="4" id="KW-1185">Reference proteome</keyword>
<reference evidence="3 4" key="1">
    <citation type="submission" date="2018-12" db="EMBL/GenBank/DDBJ databases">
        <title>Glycomyces sp. YIM 121974 draft genome.</title>
        <authorList>
            <person name="Li Q."/>
        </authorList>
    </citation>
    <scope>NUCLEOTIDE SEQUENCE [LARGE SCALE GENOMIC DNA]</scope>
    <source>
        <strain evidence="3 4">YIM 121974</strain>
    </source>
</reference>
<comment type="caution">
    <text evidence="3">The sequence shown here is derived from an EMBL/GenBank/DDBJ whole genome shotgun (WGS) entry which is preliminary data.</text>
</comment>
<proteinExistence type="predicted"/>